<organism evidence="1 2">
    <name type="scientific">Hymenobacter citatus</name>
    <dbReference type="NCBI Taxonomy" id="2763506"/>
    <lineage>
        <taxon>Bacteria</taxon>
        <taxon>Pseudomonadati</taxon>
        <taxon>Bacteroidota</taxon>
        <taxon>Cytophagia</taxon>
        <taxon>Cytophagales</taxon>
        <taxon>Hymenobacteraceae</taxon>
        <taxon>Hymenobacter</taxon>
    </lineage>
</organism>
<dbReference type="Gene3D" id="1.20.1260.10">
    <property type="match status" value="1"/>
</dbReference>
<dbReference type="PANTHER" id="PTHR30565">
    <property type="entry name" value="PROTEIN YCIF"/>
    <property type="match status" value="1"/>
</dbReference>
<comment type="caution">
    <text evidence="1">The sequence shown here is derived from an EMBL/GenBank/DDBJ whole genome shotgun (WGS) entry which is preliminary data.</text>
</comment>
<gene>
    <name evidence="1" type="ORF">H8B15_09265</name>
</gene>
<proteinExistence type="predicted"/>
<evidence type="ECO:0000313" key="1">
    <source>
        <dbReference type="EMBL" id="MBC6611112.1"/>
    </source>
</evidence>
<sequence>MNQQALKDLIKTALSALQSGGEVGAKATADALKAATNPDLRAALNQDIEVAKDWTKRIEAAIAEVGGVPSQDNKIVEAHYEVSKETQKEAETETVRDLGIISSAQLSLLYWVASFGTLREYAEAAGYTQTAQAMQQSLHEAKQADEQYTAIAKSILATK</sequence>
<keyword evidence="2" id="KW-1185">Reference proteome</keyword>
<dbReference type="SUPFAM" id="SSF47240">
    <property type="entry name" value="Ferritin-like"/>
    <property type="match status" value="1"/>
</dbReference>
<dbReference type="EMBL" id="JACSCY010000005">
    <property type="protein sequence ID" value="MBC6611112.1"/>
    <property type="molecule type" value="Genomic_DNA"/>
</dbReference>
<name>A0ABR7MKI6_9BACT</name>
<dbReference type="InterPro" id="IPR009078">
    <property type="entry name" value="Ferritin-like_SF"/>
</dbReference>
<protein>
    <submittedName>
        <fullName evidence="1">DUF892 family protein</fullName>
    </submittedName>
</protein>
<dbReference type="InterPro" id="IPR012347">
    <property type="entry name" value="Ferritin-like"/>
</dbReference>
<dbReference type="Proteomes" id="UP000622017">
    <property type="component" value="Unassembled WGS sequence"/>
</dbReference>
<dbReference type="PANTHER" id="PTHR30565:SF9">
    <property type="entry name" value="PROTEIN YCIF"/>
    <property type="match status" value="1"/>
</dbReference>
<dbReference type="InterPro" id="IPR047114">
    <property type="entry name" value="YciF"/>
</dbReference>
<reference evidence="1 2" key="1">
    <citation type="submission" date="2020-08" db="EMBL/GenBank/DDBJ databases">
        <title>Hymenobacter sp.</title>
        <authorList>
            <person name="Kim M.K."/>
        </authorList>
    </citation>
    <scope>NUCLEOTIDE SEQUENCE [LARGE SCALE GENOMIC DNA]</scope>
    <source>
        <strain evidence="1 2">BT507</strain>
    </source>
</reference>
<evidence type="ECO:0000313" key="2">
    <source>
        <dbReference type="Proteomes" id="UP000622017"/>
    </source>
</evidence>
<accession>A0ABR7MKI6</accession>
<dbReference type="InterPro" id="IPR010287">
    <property type="entry name" value="DUF892_YciF-like"/>
</dbReference>
<dbReference type="Pfam" id="PF05974">
    <property type="entry name" value="DUF892"/>
    <property type="match status" value="1"/>
</dbReference>
<dbReference type="RefSeq" id="WP_187319395.1">
    <property type="nucleotide sequence ID" value="NZ_JACSCY010000005.1"/>
</dbReference>